<comment type="caution">
    <text evidence="2">The sequence shown here is derived from an EMBL/GenBank/DDBJ whole genome shotgun (WGS) entry which is preliminary data.</text>
</comment>
<sequence>MNLISMQSMFRRRYSIIISIIFLIFLIFIFIHSFEPTHEINNERIRTLLKLAENKSFCSERSARRGFNQHVLSVSAYESNDRIELKTNLTWSYLQIFVNEAKKFYPSWVVRVYYYNLISKRKTDIENLEKLFDNLDFCSVENLPVLGNLKNILPGKVQRFLPSVDPLVGVSMVRDLDSEIFEREVNAVNEWLSKTTYAFHIMRDHHLHNIPMLGGLWGVASNRLSFNDRLIMASALLPSNNENERHLFYKTYSGGGDQLFLEHHIWPLARHNSLTHDSFTCFWSRYIYRADTRPFPSQRQHPSCFVGCPKPCCIPERTQSLDFSSYKKCPSSCRPKEHNDWLFC</sequence>
<evidence type="ECO:0000313" key="2">
    <source>
        <dbReference type="EMBL" id="CAF1403302.1"/>
    </source>
</evidence>
<dbReference type="EMBL" id="CAJOAX010007004">
    <property type="protein sequence ID" value="CAF3997652.1"/>
    <property type="molecule type" value="Genomic_DNA"/>
</dbReference>
<dbReference type="EMBL" id="CAJNOO010005082">
    <property type="protein sequence ID" value="CAF1403302.1"/>
    <property type="molecule type" value="Genomic_DNA"/>
</dbReference>
<proteinExistence type="predicted"/>
<reference evidence="2" key="1">
    <citation type="submission" date="2021-02" db="EMBL/GenBank/DDBJ databases">
        <authorList>
            <person name="Nowell W R."/>
        </authorList>
    </citation>
    <scope>NUCLEOTIDE SEQUENCE</scope>
</reference>
<feature type="transmembrane region" description="Helical" evidence="1">
    <location>
        <begin position="14"/>
        <end position="34"/>
    </location>
</feature>
<evidence type="ECO:0000313" key="4">
    <source>
        <dbReference type="Proteomes" id="UP000663882"/>
    </source>
</evidence>
<keyword evidence="1" id="KW-0812">Transmembrane</keyword>
<protein>
    <submittedName>
        <fullName evidence="2">Uncharacterized protein</fullName>
    </submittedName>
</protein>
<accession>A0A815LEV0</accession>
<dbReference type="AlphaFoldDB" id="A0A815LEV0"/>
<evidence type="ECO:0000313" key="3">
    <source>
        <dbReference type="EMBL" id="CAF3997652.1"/>
    </source>
</evidence>
<gene>
    <name evidence="3" type="ORF">OTI717_LOCUS28831</name>
    <name evidence="2" type="ORF">RFH988_LOCUS34935</name>
</gene>
<name>A0A815LEV0_9BILA</name>
<keyword evidence="1" id="KW-1133">Transmembrane helix</keyword>
<dbReference type="Proteomes" id="UP000663882">
    <property type="component" value="Unassembled WGS sequence"/>
</dbReference>
<dbReference type="OrthoDB" id="204305at2759"/>
<dbReference type="Proteomes" id="UP000663823">
    <property type="component" value="Unassembled WGS sequence"/>
</dbReference>
<keyword evidence="1" id="KW-0472">Membrane</keyword>
<organism evidence="2 4">
    <name type="scientific">Rotaria sordida</name>
    <dbReference type="NCBI Taxonomy" id="392033"/>
    <lineage>
        <taxon>Eukaryota</taxon>
        <taxon>Metazoa</taxon>
        <taxon>Spiralia</taxon>
        <taxon>Gnathifera</taxon>
        <taxon>Rotifera</taxon>
        <taxon>Eurotatoria</taxon>
        <taxon>Bdelloidea</taxon>
        <taxon>Philodinida</taxon>
        <taxon>Philodinidae</taxon>
        <taxon>Rotaria</taxon>
    </lineage>
</organism>
<evidence type="ECO:0000256" key="1">
    <source>
        <dbReference type="SAM" id="Phobius"/>
    </source>
</evidence>